<evidence type="ECO:0000313" key="3">
    <source>
        <dbReference type="EMBL" id="GAA5142139.1"/>
    </source>
</evidence>
<evidence type="ECO:0000256" key="1">
    <source>
        <dbReference type="ARBA" id="ARBA00022763"/>
    </source>
</evidence>
<keyword evidence="1" id="KW-0227">DNA damage</keyword>
<name>A0ABP9P873_9BACT</name>
<evidence type="ECO:0000259" key="2">
    <source>
        <dbReference type="Pfam" id="PF01035"/>
    </source>
</evidence>
<dbReference type="EMBL" id="BAABIA010000005">
    <property type="protein sequence ID" value="GAA5142139.1"/>
    <property type="molecule type" value="Genomic_DNA"/>
</dbReference>
<feature type="domain" description="Methylated-DNA-[protein]-cysteine S-methyltransferase DNA binding" evidence="2">
    <location>
        <begin position="13"/>
        <end position="92"/>
    </location>
</feature>
<dbReference type="Gene3D" id="1.10.10.10">
    <property type="entry name" value="Winged helix-like DNA-binding domain superfamily/Winged helix DNA-binding domain"/>
    <property type="match status" value="1"/>
</dbReference>
<dbReference type="Pfam" id="PF01035">
    <property type="entry name" value="DNA_binding_1"/>
    <property type="match status" value="1"/>
</dbReference>
<reference evidence="4" key="1">
    <citation type="journal article" date="2019" name="Int. J. Syst. Evol. Microbiol.">
        <title>The Global Catalogue of Microorganisms (GCM) 10K type strain sequencing project: providing services to taxonomists for standard genome sequencing and annotation.</title>
        <authorList>
            <consortium name="The Broad Institute Genomics Platform"/>
            <consortium name="The Broad Institute Genome Sequencing Center for Infectious Disease"/>
            <person name="Wu L."/>
            <person name="Ma J."/>
        </authorList>
    </citation>
    <scope>NUCLEOTIDE SEQUENCE [LARGE SCALE GENOMIC DNA]</scope>
    <source>
        <strain evidence="4">JCM 18053</strain>
    </source>
</reference>
<protein>
    <recommendedName>
        <fullName evidence="2">Methylated-DNA-[protein]-cysteine S-methyltransferase DNA binding domain-containing protein</fullName>
    </recommendedName>
</protein>
<dbReference type="Proteomes" id="UP001499852">
    <property type="component" value="Unassembled WGS sequence"/>
</dbReference>
<proteinExistence type="predicted"/>
<dbReference type="PANTHER" id="PTHR42942:SF1">
    <property type="entry name" value="ALKYLTRANSFERASE-LIKE PROTEIN 1"/>
    <property type="match status" value="1"/>
</dbReference>
<dbReference type="PANTHER" id="PTHR42942">
    <property type="entry name" value="6-O-METHYLGUANINE DNA METHYLTRANSFERASE"/>
    <property type="match status" value="1"/>
</dbReference>
<dbReference type="InterPro" id="IPR052520">
    <property type="entry name" value="ATL_DNA_repair"/>
</dbReference>
<accession>A0ABP9P873</accession>
<dbReference type="RefSeq" id="WP_345736951.1">
    <property type="nucleotide sequence ID" value="NZ_BAABIA010000005.1"/>
</dbReference>
<keyword evidence="4" id="KW-1185">Reference proteome</keyword>
<dbReference type="InterPro" id="IPR014048">
    <property type="entry name" value="MethylDNA_cys_MeTrfase_DNA-bd"/>
</dbReference>
<dbReference type="CDD" id="cd06445">
    <property type="entry name" value="ATase"/>
    <property type="match status" value="1"/>
</dbReference>
<evidence type="ECO:0000313" key="4">
    <source>
        <dbReference type="Proteomes" id="UP001499852"/>
    </source>
</evidence>
<sequence length="126" mass="13796">MPKPKSIAGTRIRAEVIRLVGLIPAGKFTTYGSLAVHMNVAALHVASVMSRLTPEESQRLPWHRVLSADARISPNMEASLAATQRQRLEGEGMRVDAQGYLQDSDAHFHVVGLRRNIRWSDPASGG</sequence>
<dbReference type="InterPro" id="IPR036388">
    <property type="entry name" value="WH-like_DNA-bd_sf"/>
</dbReference>
<dbReference type="InterPro" id="IPR036217">
    <property type="entry name" value="MethylDNA_cys_MeTrfase_DNAb"/>
</dbReference>
<organism evidence="3 4">
    <name type="scientific">Prosthecobacter algae</name>
    <dbReference type="NCBI Taxonomy" id="1144682"/>
    <lineage>
        <taxon>Bacteria</taxon>
        <taxon>Pseudomonadati</taxon>
        <taxon>Verrucomicrobiota</taxon>
        <taxon>Verrucomicrobiia</taxon>
        <taxon>Verrucomicrobiales</taxon>
        <taxon>Verrucomicrobiaceae</taxon>
        <taxon>Prosthecobacter</taxon>
    </lineage>
</organism>
<gene>
    <name evidence="3" type="ORF">GCM10023213_27550</name>
</gene>
<dbReference type="SUPFAM" id="SSF46767">
    <property type="entry name" value="Methylated DNA-protein cysteine methyltransferase, C-terminal domain"/>
    <property type="match status" value="1"/>
</dbReference>
<comment type="caution">
    <text evidence="3">The sequence shown here is derived from an EMBL/GenBank/DDBJ whole genome shotgun (WGS) entry which is preliminary data.</text>
</comment>